<keyword evidence="1" id="KW-0812">Transmembrane</keyword>
<dbReference type="InterPro" id="IPR035919">
    <property type="entry name" value="EAL_sf"/>
</dbReference>
<dbReference type="CDD" id="cd01949">
    <property type="entry name" value="GGDEF"/>
    <property type="match status" value="1"/>
</dbReference>
<dbReference type="InterPro" id="IPR052155">
    <property type="entry name" value="Biofilm_reg_signaling"/>
</dbReference>
<dbReference type="STRING" id="435908.IDSA_03000"/>
<accession>A0A094IX12</accession>
<dbReference type="RefSeq" id="WP_034774060.1">
    <property type="nucleotide sequence ID" value="NZ_JPER01000001.1"/>
</dbReference>
<organism evidence="4 5">
    <name type="scientific">Pseudidiomarina salinarum</name>
    <dbReference type="NCBI Taxonomy" id="435908"/>
    <lineage>
        <taxon>Bacteria</taxon>
        <taxon>Pseudomonadati</taxon>
        <taxon>Pseudomonadota</taxon>
        <taxon>Gammaproteobacteria</taxon>
        <taxon>Alteromonadales</taxon>
        <taxon>Idiomarinaceae</taxon>
        <taxon>Pseudidiomarina</taxon>
    </lineage>
</organism>
<keyword evidence="1" id="KW-0472">Membrane</keyword>
<evidence type="ECO:0000313" key="4">
    <source>
        <dbReference type="EMBL" id="KFZ31672.1"/>
    </source>
</evidence>
<dbReference type="Gene3D" id="3.30.70.270">
    <property type="match status" value="1"/>
</dbReference>
<dbReference type="SMART" id="SM00267">
    <property type="entry name" value="GGDEF"/>
    <property type="match status" value="1"/>
</dbReference>
<evidence type="ECO:0000259" key="2">
    <source>
        <dbReference type="PROSITE" id="PS50883"/>
    </source>
</evidence>
<dbReference type="PROSITE" id="PS50883">
    <property type="entry name" value="EAL"/>
    <property type="match status" value="1"/>
</dbReference>
<evidence type="ECO:0008006" key="6">
    <source>
        <dbReference type="Google" id="ProtNLM"/>
    </source>
</evidence>
<dbReference type="EMBL" id="JPER01000001">
    <property type="protein sequence ID" value="KFZ31672.1"/>
    <property type="molecule type" value="Genomic_DNA"/>
</dbReference>
<name>A0A094IX12_9GAMM</name>
<dbReference type="SUPFAM" id="SSF141868">
    <property type="entry name" value="EAL domain-like"/>
    <property type="match status" value="1"/>
</dbReference>
<dbReference type="NCBIfam" id="TIGR00254">
    <property type="entry name" value="GGDEF"/>
    <property type="match status" value="1"/>
</dbReference>
<evidence type="ECO:0000313" key="5">
    <source>
        <dbReference type="Proteomes" id="UP000054363"/>
    </source>
</evidence>
<dbReference type="PROSITE" id="PS50887">
    <property type="entry name" value="GGDEF"/>
    <property type="match status" value="1"/>
</dbReference>
<feature type="transmembrane region" description="Helical" evidence="1">
    <location>
        <begin position="251"/>
        <end position="272"/>
    </location>
</feature>
<dbReference type="CDD" id="cd01948">
    <property type="entry name" value="EAL"/>
    <property type="match status" value="1"/>
</dbReference>
<dbReference type="Pfam" id="PF00990">
    <property type="entry name" value="GGDEF"/>
    <property type="match status" value="1"/>
</dbReference>
<dbReference type="Gene3D" id="3.20.20.450">
    <property type="entry name" value="EAL domain"/>
    <property type="match status" value="1"/>
</dbReference>
<dbReference type="InterPro" id="IPR043128">
    <property type="entry name" value="Rev_trsase/Diguanyl_cyclase"/>
</dbReference>
<evidence type="ECO:0000259" key="3">
    <source>
        <dbReference type="PROSITE" id="PS50887"/>
    </source>
</evidence>
<protein>
    <recommendedName>
        <fullName evidence="6">Diguanylate cyclase</fullName>
    </recommendedName>
</protein>
<dbReference type="OrthoDB" id="1316910at2"/>
<keyword evidence="1" id="KW-1133">Transmembrane helix</keyword>
<sequence length="741" mass="83791">MDSVIRRSKLLAAILVVGMALTLGSTRILLSVEQDQIKQRLNHDVGQLEIQLRQLLLTYLFATEWIVRELEHSPVPLQQRWSTESQALLEFYPAIRHVLWLNQEFQIEFSSTADNASNFFQPEFDNQQLRTQLEQQVNDRVLTGDAGRLSPAGDDIVIIGQVQRAIDNGYFAVVVNLDSFFDRIIRTQITEGYQLEIHDREHLVFQFAGDPTLRDSWSVTQPLNILGNQWEIILWPAEYRLEAMYSATIRLVFWGGVILTLCAMLIGWRLLLHREANHRLRRHADSLEHKLGNLRATEQQLAYLSERDELTGIANRNAVLRYLHENLPRLAQQQDQLAVFHLNLDGFGALNRTLGHQIGDEVLKRIAHRLKKLCPDHGLVARLSGDNFIMLVPDLSQQQAEEFARAGIDSIQQQIFTSNQEVYCSVSVGIAFAGNAAFDAETLLAHASTALTHAKQQGFYGLSLYSGAQQQELEQRLELMTSLRQAVETNQVEVHYQPVFDLRTNAVVSVEALLRLRLADESLVEPETFLPVIVNAGLMAALTETIIKTALQQLRQWHQQGYQDLSVALSFSGRQLALPKLPELLSEHIRRQQLSPDQVQLDISGTDYLQLCQFRQSRLQKLNDTGIRLCVHQSGISQDTLQMLTACPPHRMKIGGQLIASLPTDQTRSKLVEMLIILAQHLQLPLIAVGVENQQQVDFLLQRDCILAQGHYLSPAVTAQELNTKLFKPGSDNDGPDGNFL</sequence>
<keyword evidence="5" id="KW-1185">Reference proteome</keyword>
<feature type="domain" description="GGDEF" evidence="3">
    <location>
        <begin position="335"/>
        <end position="467"/>
    </location>
</feature>
<proteinExistence type="predicted"/>
<comment type="caution">
    <text evidence="4">The sequence shown here is derived from an EMBL/GenBank/DDBJ whole genome shotgun (WGS) entry which is preliminary data.</text>
</comment>
<dbReference type="SMART" id="SM00052">
    <property type="entry name" value="EAL"/>
    <property type="match status" value="1"/>
</dbReference>
<dbReference type="InterPro" id="IPR029787">
    <property type="entry name" value="Nucleotide_cyclase"/>
</dbReference>
<reference evidence="4 5" key="1">
    <citation type="submission" date="2014-06" db="EMBL/GenBank/DDBJ databases">
        <title>The draft genome sequence of Idiomarina salinarum ISL-52.</title>
        <authorList>
            <person name="Du J."/>
            <person name="Shao Z."/>
        </authorList>
    </citation>
    <scope>NUCLEOTIDE SEQUENCE [LARGE SCALE GENOMIC DNA]</scope>
    <source>
        <strain evidence="4 5">ISL-52</strain>
    </source>
</reference>
<dbReference type="eggNOG" id="COG5001">
    <property type="taxonomic scope" value="Bacteria"/>
</dbReference>
<dbReference type="PANTHER" id="PTHR44757">
    <property type="entry name" value="DIGUANYLATE CYCLASE DGCP"/>
    <property type="match status" value="1"/>
</dbReference>
<gene>
    <name evidence="4" type="ORF">IDSA_03000</name>
</gene>
<dbReference type="Pfam" id="PF00563">
    <property type="entry name" value="EAL"/>
    <property type="match status" value="1"/>
</dbReference>
<dbReference type="PANTHER" id="PTHR44757:SF2">
    <property type="entry name" value="BIOFILM ARCHITECTURE MAINTENANCE PROTEIN MBAA"/>
    <property type="match status" value="1"/>
</dbReference>
<dbReference type="InterPro" id="IPR000160">
    <property type="entry name" value="GGDEF_dom"/>
</dbReference>
<dbReference type="Proteomes" id="UP000054363">
    <property type="component" value="Unassembled WGS sequence"/>
</dbReference>
<dbReference type="SUPFAM" id="SSF55073">
    <property type="entry name" value="Nucleotide cyclase"/>
    <property type="match status" value="1"/>
</dbReference>
<evidence type="ECO:0000256" key="1">
    <source>
        <dbReference type="SAM" id="Phobius"/>
    </source>
</evidence>
<dbReference type="InterPro" id="IPR001633">
    <property type="entry name" value="EAL_dom"/>
</dbReference>
<feature type="domain" description="EAL" evidence="2">
    <location>
        <begin position="476"/>
        <end position="730"/>
    </location>
</feature>
<dbReference type="AlphaFoldDB" id="A0A094IX12"/>